<dbReference type="SMART" id="SM00463">
    <property type="entry name" value="SMR"/>
    <property type="match status" value="1"/>
</dbReference>
<dbReference type="PANTHER" id="PTHR48466">
    <property type="entry name" value="OS10G0509000 PROTEIN-RELATED"/>
    <property type="match status" value="1"/>
</dbReference>
<dbReference type="InterPro" id="IPR000432">
    <property type="entry name" value="DNA_mismatch_repair_MutS_C"/>
</dbReference>
<sequence length="784" mass="85857">MRADPSVLELLEFRKALSPLRERLGGELGALALDRLAPAEDFAHLSRRADLLKEWQDLLDAQGAPQWSADLPAVTPLFEGARRSGILSGGELLMVRALMGAAKRVRDGLADAPNPALEALRRRLRDFAPEIEALSVVEDTGRLADRASPKLAQIREALESLKRSGRRTAERLLNDPNVLNMLQERTLAWRDGRFLLLVRQEYVNRFPGLAVERSSSGNSVYMEPRMLSSINNGLLMRTHEERDEEQLILLDLTRKVLARAGALDAAERVLGELDLMTACDGLVRGRGWIVPALSRKRGLRLVGARHPMLKDAAVPVDVSCGEDEGFSTLVVTGPNTGGKTVVLKTVGVLLLMAWCGLPVPARDGTRIGSFDAVFADIGDEQSIEQNLSTFSAHLRKIVGILRDATRQSVVLLDELGAGTDPQEGAALGTAILETLRGRGCTTLATTHHNPIKQYALTTPGVETASMEFDAERLAPTYRLLMGVPGKSNALAIARRYGMPEEVLNRAQGELAARGVSAEELMGELVERRAALDQAERSFQETVRETERLRQAYQDRVREIDGQRDSIMEAADRRAEQLLSRAEAASKGMIRDLEETVKMRASQGLEGRRQEIRRIRSGIDRRRDRRVEREIASRPASFSVEPGVTVQVAGSGIVGVVESVKNGRAALMAGPMRVEVPLEQLAPTEKKARVAVPPPNAEAMSRAETVPSSIMVRGMDVGTAMPLVEGYLDRAYRANHTSVTVIHGRGEGILRREVHALCSRLKYVKDFRLGGEGEGGFGVTVVSFR</sequence>
<dbReference type="GO" id="GO:0019843">
    <property type="term" value="F:rRNA binding"/>
    <property type="evidence" value="ECO:0007669"/>
    <property type="project" value="UniProtKB-UniRule"/>
</dbReference>
<name>A0AB94IYA9_9BACT</name>
<dbReference type="FunFam" id="3.40.50.300:FF:000830">
    <property type="entry name" value="Endonuclease MutS2"/>
    <property type="match status" value="1"/>
</dbReference>
<keyword evidence="7" id="KW-0540">Nuclease</keyword>
<dbReference type="InterPro" id="IPR036187">
    <property type="entry name" value="DNA_mismatch_repair_MutS_sf"/>
</dbReference>
<dbReference type="GO" id="GO:0004519">
    <property type="term" value="F:endonuclease activity"/>
    <property type="evidence" value="ECO:0007669"/>
    <property type="project" value="UniProtKB-UniRule"/>
</dbReference>
<dbReference type="Proteomes" id="UP000008957">
    <property type="component" value="Chromosome"/>
</dbReference>
<dbReference type="EC" id="3.6.4.-" evidence="7"/>
<dbReference type="HAMAP" id="MF_00092">
    <property type="entry name" value="MutS2"/>
    <property type="match status" value="1"/>
</dbReference>
<evidence type="ECO:0000256" key="1">
    <source>
        <dbReference type="ARBA" id="ARBA00022730"/>
    </source>
</evidence>
<dbReference type="GO" id="GO:0005524">
    <property type="term" value="F:ATP binding"/>
    <property type="evidence" value="ECO:0007669"/>
    <property type="project" value="UniProtKB-UniRule"/>
</dbReference>
<proteinExistence type="inferred from homology"/>
<feature type="domain" description="Smr" evidence="9">
    <location>
        <begin position="711"/>
        <end position="784"/>
    </location>
</feature>
<dbReference type="GO" id="GO:0072344">
    <property type="term" value="P:rescue of stalled ribosome"/>
    <property type="evidence" value="ECO:0007669"/>
    <property type="project" value="UniProtKB-UniRule"/>
</dbReference>
<evidence type="ECO:0000256" key="5">
    <source>
        <dbReference type="ARBA" id="ARBA00022884"/>
    </source>
</evidence>
<keyword evidence="1 7" id="KW-0699">rRNA-binding</keyword>
<evidence type="ECO:0000259" key="9">
    <source>
        <dbReference type="PROSITE" id="PS50828"/>
    </source>
</evidence>
<evidence type="ECO:0000313" key="10">
    <source>
        <dbReference type="EMBL" id="CBL28698.1"/>
    </source>
</evidence>
<keyword evidence="2 7" id="KW-0547">Nucleotide-binding</keyword>
<dbReference type="InterPro" id="IPR027417">
    <property type="entry name" value="P-loop_NTPase"/>
</dbReference>
<accession>A0AB94IYA9</accession>
<evidence type="ECO:0000256" key="2">
    <source>
        <dbReference type="ARBA" id="ARBA00022741"/>
    </source>
</evidence>
<comment type="function">
    <text evidence="7">Acts as a ribosome collision sensor, splitting the ribosome into its 2 subunits. Detects stalled/collided 70S ribosomes which it binds and splits by an ATP-hydrolysis driven conformational change. Acts upstream of the ribosome quality control system (RQC), a ribosome-associated complex that mediates the extraction of incompletely synthesized nascent chains from stalled ribosomes and their subsequent degradation. Probably generates substrates for RQC.</text>
</comment>
<dbReference type="AlphaFoldDB" id="A0AB94IYA9"/>
<keyword evidence="11" id="KW-1185">Reference proteome</keyword>
<dbReference type="KEGG" id="sbr:SY1_18310"/>
<protein>
    <recommendedName>
        <fullName evidence="7">Endonuclease MutS2</fullName>
        <ecNumber evidence="7">3.1.-.-</ecNumber>
    </recommendedName>
    <alternativeName>
        <fullName evidence="7">Ribosome-associated protein quality control-upstream factor</fullName>
        <shortName evidence="7">RQC-upstream factor</shortName>
        <shortName evidence="7">RqcU</shortName>
        <ecNumber evidence="7">3.6.4.-</ecNumber>
    </alternativeName>
</protein>
<keyword evidence="8" id="KW-0175">Coiled coil</keyword>
<comment type="function">
    <text evidence="7">Endonuclease that is involved in the suppression of homologous recombination and thus may have a key role in the control of bacterial genetic diversity.</text>
</comment>
<dbReference type="Gene3D" id="3.40.50.300">
    <property type="entry name" value="P-loop containing nucleotide triphosphate hydrolases"/>
    <property type="match status" value="1"/>
</dbReference>
<dbReference type="SUPFAM" id="SSF52540">
    <property type="entry name" value="P-loop containing nucleoside triphosphate hydrolases"/>
    <property type="match status" value="1"/>
</dbReference>
<feature type="coiled-coil region" evidence="8">
    <location>
        <begin position="517"/>
        <end position="562"/>
    </location>
</feature>
<dbReference type="GO" id="GO:0006298">
    <property type="term" value="P:mismatch repair"/>
    <property type="evidence" value="ECO:0007669"/>
    <property type="project" value="InterPro"/>
</dbReference>
<dbReference type="GO" id="GO:0043023">
    <property type="term" value="F:ribosomal large subunit binding"/>
    <property type="evidence" value="ECO:0007669"/>
    <property type="project" value="UniProtKB-UniRule"/>
</dbReference>
<keyword evidence="7" id="KW-0255">Endonuclease</keyword>
<dbReference type="GO" id="GO:0030983">
    <property type="term" value="F:mismatched DNA binding"/>
    <property type="evidence" value="ECO:0007669"/>
    <property type="project" value="InterPro"/>
</dbReference>
<dbReference type="Pfam" id="PF01713">
    <property type="entry name" value="Smr"/>
    <property type="match status" value="1"/>
</dbReference>
<dbReference type="EMBL" id="FP929056">
    <property type="protein sequence ID" value="CBL28698.1"/>
    <property type="molecule type" value="Genomic_DNA"/>
</dbReference>
<dbReference type="EC" id="3.1.-.-" evidence="7"/>
<reference evidence="11" key="1">
    <citation type="submission" date="2010-03" db="EMBL/GenBank/DDBJ databases">
        <title>The genome sequence of Synergistetes sp. SGP1.</title>
        <authorList>
            <consortium name="metaHIT consortium -- http://www.metahit.eu/"/>
            <person name="Pajon A."/>
            <person name="Turner K."/>
            <person name="Parkhill J."/>
            <person name="Wade W."/>
            <person name="Vartoukian S."/>
        </authorList>
    </citation>
    <scope>NUCLEOTIDE SEQUENCE [LARGE SCALE GENOMIC DNA]</scope>
    <source>
        <strain evidence="11">SGP1</strain>
    </source>
</reference>
<evidence type="ECO:0000256" key="4">
    <source>
        <dbReference type="ARBA" id="ARBA00022840"/>
    </source>
</evidence>
<evidence type="ECO:0000256" key="6">
    <source>
        <dbReference type="ARBA" id="ARBA00023125"/>
    </source>
</evidence>
<dbReference type="InterPro" id="IPR045076">
    <property type="entry name" value="MutS"/>
</dbReference>
<organism evidence="10 11">
    <name type="scientific">Fretibacterium fastidiosum</name>
    <dbReference type="NCBI Taxonomy" id="651822"/>
    <lineage>
        <taxon>Bacteria</taxon>
        <taxon>Thermotogati</taxon>
        <taxon>Synergistota</taxon>
        <taxon>Synergistia</taxon>
        <taxon>Synergistales</taxon>
        <taxon>Aminobacteriaceae</taxon>
        <taxon>Fretibacterium</taxon>
    </lineage>
</organism>
<dbReference type="PANTHER" id="PTHR48466:SF2">
    <property type="entry name" value="OS10G0509000 PROTEIN"/>
    <property type="match status" value="1"/>
</dbReference>
<keyword evidence="5 7" id="KW-0694">RNA-binding</keyword>
<dbReference type="PROSITE" id="PS00486">
    <property type="entry name" value="DNA_MISMATCH_REPAIR_2"/>
    <property type="match status" value="1"/>
</dbReference>
<dbReference type="InterPro" id="IPR002625">
    <property type="entry name" value="Smr_dom"/>
</dbReference>
<comment type="similarity">
    <text evidence="7">Belongs to the DNA mismatch repair MutS family. MutS2 subfamily.</text>
</comment>
<dbReference type="SUPFAM" id="SSF48334">
    <property type="entry name" value="DNA repair protein MutS, domain III"/>
    <property type="match status" value="1"/>
</dbReference>
<feature type="binding site" evidence="7">
    <location>
        <begin position="333"/>
        <end position="340"/>
    </location>
    <ligand>
        <name>ATP</name>
        <dbReference type="ChEBI" id="CHEBI:30616"/>
    </ligand>
</feature>
<comment type="subunit">
    <text evidence="7">Homodimer. Binds to stalled ribosomes, contacting rRNA.</text>
</comment>
<keyword evidence="3 7" id="KW-0378">Hydrolase</keyword>
<evidence type="ECO:0000256" key="3">
    <source>
        <dbReference type="ARBA" id="ARBA00022801"/>
    </source>
</evidence>
<dbReference type="GO" id="GO:0016887">
    <property type="term" value="F:ATP hydrolysis activity"/>
    <property type="evidence" value="ECO:0007669"/>
    <property type="project" value="InterPro"/>
</dbReference>
<dbReference type="PIRSF" id="PIRSF005814">
    <property type="entry name" value="MutS_YshD"/>
    <property type="match status" value="1"/>
</dbReference>
<keyword evidence="6 7" id="KW-0238">DNA-binding</keyword>
<dbReference type="InterPro" id="IPR005747">
    <property type="entry name" value="MutS2"/>
</dbReference>
<gene>
    <name evidence="7" type="primary">mutS2</name>
    <name evidence="7" type="synonym">rqcU</name>
    <name evidence="10" type="ORF">SY1_18310</name>
</gene>
<dbReference type="SMART" id="SM00533">
    <property type="entry name" value="MUTSd"/>
    <property type="match status" value="1"/>
</dbReference>
<reference evidence="10 11" key="2">
    <citation type="submission" date="2010-03" db="EMBL/GenBank/DDBJ databases">
        <authorList>
            <person name="Pajon A."/>
        </authorList>
    </citation>
    <scope>NUCLEOTIDE SEQUENCE [LARGE SCALE GENOMIC DNA]</scope>
    <source>
        <strain evidence="10 11">SGP1</strain>
    </source>
</reference>
<dbReference type="PROSITE" id="PS50828">
    <property type="entry name" value="SMR"/>
    <property type="match status" value="1"/>
</dbReference>
<dbReference type="RefSeq" id="WP_015556845.1">
    <property type="nucleotide sequence ID" value="NC_021038.1"/>
</dbReference>
<dbReference type="InterPro" id="IPR036063">
    <property type="entry name" value="Smr_dom_sf"/>
</dbReference>
<dbReference type="GO" id="GO:0140664">
    <property type="term" value="F:ATP-dependent DNA damage sensor activity"/>
    <property type="evidence" value="ECO:0007669"/>
    <property type="project" value="InterPro"/>
</dbReference>
<dbReference type="SUPFAM" id="SSF160443">
    <property type="entry name" value="SMR domain-like"/>
    <property type="match status" value="1"/>
</dbReference>
<dbReference type="Gene3D" id="3.30.1370.110">
    <property type="match status" value="1"/>
</dbReference>
<evidence type="ECO:0000256" key="8">
    <source>
        <dbReference type="SAM" id="Coils"/>
    </source>
</evidence>
<dbReference type="InterPro" id="IPR007696">
    <property type="entry name" value="DNA_mismatch_repair_MutS_core"/>
</dbReference>
<dbReference type="GO" id="GO:0045910">
    <property type="term" value="P:negative regulation of DNA recombination"/>
    <property type="evidence" value="ECO:0007669"/>
    <property type="project" value="InterPro"/>
</dbReference>
<keyword evidence="4 7" id="KW-0067">ATP-binding</keyword>
<dbReference type="SMART" id="SM00534">
    <property type="entry name" value="MUTSac"/>
    <property type="match status" value="1"/>
</dbReference>
<dbReference type="Pfam" id="PF00488">
    <property type="entry name" value="MutS_V"/>
    <property type="match status" value="1"/>
</dbReference>
<dbReference type="NCBIfam" id="TIGR01069">
    <property type="entry name" value="mutS2"/>
    <property type="match status" value="1"/>
</dbReference>
<evidence type="ECO:0000313" key="11">
    <source>
        <dbReference type="Proteomes" id="UP000008957"/>
    </source>
</evidence>
<evidence type="ECO:0000256" key="7">
    <source>
        <dbReference type="HAMAP-Rule" id="MF_00092"/>
    </source>
</evidence>